<evidence type="ECO:0000313" key="4">
    <source>
        <dbReference type="EMBL" id="QQZ51255.1"/>
    </source>
</evidence>
<dbReference type="EMBL" id="CP068570">
    <property type="protein sequence ID" value="QQZ51255.1"/>
    <property type="molecule type" value="Genomic_DNA"/>
</dbReference>
<reference evidence="3" key="2">
    <citation type="submission" date="2021-04" db="EMBL/GenBank/DDBJ databases">
        <title>Draft genome assembly of strain Phenylobacterium sp. 20VBR1 using MiniION and Illumina platforms.</title>
        <authorList>
            <person name="Thomas F.A."/>
            <person name="Krishnan K.P."/>
            <person name="Sinha R.K."/>
        </authorList>
    </citation>
    <scope>NUCLEOTIDE SEQUENCE</scope>
    <source>
        <strain evidence="3">20VBR1</strain>
    </source>
</reference>
<keyword evidence="5" id="KW-1185">Reference proteome</keyword>
<keyword evidence="2" id="KW-0732">Signal</keyword>
<name>A0A941D240_9CAUL</name>
<reference evidence="4" key="1">
    <citation type="submission" date="2021-01" db="EMBL/GenBank/DDBJ databases">
        <title>Genome sequence of Phenylobacterium sp. 20VBR1 isolated from a valley glaceir, Ny-Alesund, Svalbard.</title>
        <authorList>
            <person name="Thomas F.A."/>
            <person name="Krishnan K.P."/>
            <person name="Sinha R.K."/>
        </authorList>
    </citation>
    <scope>NUCLEOTIDE SEQUENCE</scope>
    <source>
        <strain evidence="4">20VBR1</strain>
    </source>
</reference>
<sequence length="118" mass="13792">MRKLITIGLAAMSIAASIGVGAASAQPRPYGDMDRDGVPNRYDRDRDGDGVRNRHDGYDNRYGRWDNQWGRHPAPPPRHWRKHNGWYGHVRACQMRYRSYSPARDMYFTGRSWVRCRL</sequence>
<evidence type="ECO:0000313" key="3">
    <source>
        <dbReference type="EMBL" id="MBR7618878.1"/>
    </source>
</evidence>
<evidence type="ECO:0000313" key="5">
    <source>
        <dbReference type="Proteomes" id="UP000622580"/>
    </source>
</evidence>
<dbReference type="RefSeq" id="WP_215338889.1">
    <property type="nucleotide sequence ID" value="NZ_JAGSGD010000001.1"/>
</dbReference>
<protein>
    <recommendedName>
        <fullName evidence="6">Lectin-like protein BA14k</fullName>
    </recommendedName>
</protein>
<dbReference type="EMBL" id="JAGSGD010000001">
    <property type="protein sequence ID" value="MBR7618878.1"/>
    <property type="molecule type" value="Genomic_DNA"/>
</dbReference>
<evidence type="ECO:0000256" key="1">
    <source>
        <dbReference type="SAM" id="MobiDB-lite"/>
    </source>
</evidence>
<dbReference type="AlphaFoldDB" id="A0A941D240"/>
<accession>A0A941D240</accession>
<evidence type="ECO:0008006" key="6">
    <source>
        <dbReference type="Google" id="ProtNLM"/>
    </source>
</evidence>
<organism evidence="3 5">
    <name type="scientific">Phenylobacterium glaciei</name>
    <dbReference type="NCBI Taxonomy" id="2803784"/>
    <lineage>
        <taxon>Bacteria</taxon>
        <taxon>Pseudomonadati</taxon>
        <taxon>Pseudomonadota</taxon>
        <taxon>Alphaproteobacteria</taxon>
        <taxon>Caulobacterales</taxon>
        <taxon>Caulobacteraceae</taxon>
        <taxon>Phenylobacterium</taxon>
    </lineage>
</organism>
<feature type="chain" id="PRO_5044462941" description="Lectin-like protein BA14k" evidence="2">
    <location>
        <begin position="23"/>
        <end position="118"/>
    </location>
</feature>
<proteinExistence type="predicted"/>
<gene>
    <name evidence="3" type="ORF">JKL49_05705</name>
    <name evidence="4" type="ORF">JKL49_09250</name>
</gene>
<evidence type="ECO:0000256" key="2">
    <source>
        <dbReference type="SAM" id="SignalP"/>
    </source>
</evidence>
<feature type="compositionally biased region" description="Basic and acidic residues" evidence="1">
    <location>
        <begin position="31"/>
        <end position="57"/>
    </location>
</feature>
<dbReference type="Proteomes" id="UP000622580">
    <property type="component" value="Unassembled WGS sequence"/>
</dbReference>
<feature type="region of interest" description="Disordered" evidence="1">
    <location>
        <begin position="21"/>
        <end position="57"/>
    </location>
</feature>
<feature type="signal peptide" evidence="2">
    <location>
        <begin position="1"/>
        <end position="22"/>
    </location>
</feature>